<sequence length="374" mass="41724">MAQQPDSRPCSLGSLEPGLWAVNKSSKVSTVGSLAAYALPHTSCESLPDEFEEFSRSSSKEKWSRSTTTKEPWSRSTTREVQEWSRSPTREAQEWSRNSTREVQEWSRNSTREAQEVSRSPTTEVVALEPDKRMVNHASQEYIATMLTQDTHRTGNNPPSHANLPATPGQLYQSSDSTFGTLPPHMCGSLHQKAQDKQSSPACKRWFALSKQLLSDKRKSMIMEGKVLLKHDYGRLSVGQEQLLTYIFLNEPSWIPAFPKLAKRISNALRTRLRQQTPRSPDVACWPWSDSGAGQLPSEASSEPESPQLSPASDKGGGLLLDGSHRSERKARRAVTLDVLPETRSVGRAVLSYDFLPPPGLCRSDTEEDDSEEE</sequence>
<protein>
    <submittedName>
        <fullName evidence="2">Uncharacterized protein</fullName>
    </submittedName>
</protein>
<feature type="region of interest" description="Disordered" evidence="1">
    <location>
        <begin position="351"/>
        <end position="374"/>
    </location>
</feature>
<dbReference type="AlphaFoldDB" id="A0A813ELY4"/>
<feature type="compositionally biased region" description="Basic and acidic residues" evidence="1">
    <location>
        <begin position="77"/>
        <end position="116"/>
    </location>
</feature>
<feature type="compositionally biased region" description="Basic and acidic residues" evidence="1">
    <location>
        <begin position="53"/>
        <end position="64"/>
    </location>
</feature>
<dbReference type="EMBL" id="CAJNNV010013039">
    <property type="protein sequence ID" value="CAE8601315.1"/>
    <property type="molecule type" value="Genomic_DNA"/>
</dbReference>
<evidence type="ECO:0000313" key="2">
    <source>
        <dbReference type="EMBL" id="CAE8601315.1"/>
    </source>
</evidence>
<keyword evidence="3" id="KW-1185">Reference proteome</keyword>
<evidence type="ECO:0000256" key="1">
    <source>
        <dbReference type="SAM" id="MobiDB-lite"/>
    </source>
</evidence>
<evidence type="ECO:0000313" key="3">
    <source>
        <dbReference type="Proteomes" id="UP000654075"/>
    </source>
</evidence>
<comment type="caution">
    <text evidence="2">The sequence shown here is derived from an EMBL/GenBank/DDBJ whole genome shotgun (WGS) entry which is preliminary data.</text>
</comment>
<feature type="region of interest" description="Disordered" evidence="1">
    <location>
        <begin position="48"/>
        <end position="123"/>
    </location>
</feature>
<organism evidence="2 3">
    <name type="scientific">Polarella glacialis</name>
    <name type="common">Dinoflagellate</name>
    <dbReference type="NCBI Taxonomy" id="89957"/>
    <lineage>
        <taxon>Eukaryota</taxon>
        <taxon>Sar</taxon>
        <taxon>Alveolata</taxon>
        <taxon>Dinophyceae</taxon>
        <taxon>Suessiales</taxon>
        <taxon>Suessiaceae</taxon>
        <taxon>Polarella</taxon>
    </lineage>
</organism>
<feature type="compositionally biased region" description="Low complexity" evidence="1">
    <location>
        <begin position="295"/>
        <end position="313"/>
    </location>
</feature>
<proteinExistence type="predicted"/>
<name>A0A813ELY4_POLGL</name>
<accession>A0A813ELY4</accession>
<gene>
    <name evidence="2" type="ORF">PGLA1383_LOCUS19609</name>
</gene>
<dbReference type="Proteomes" id="UP000654075">
    <property type="component" value="Unassembled WGS sequence"/>
</dbReference>
<feature type="region of interest" description="Disordered" evidence="1">
    <location>
        <begin position="273"/>
        <end position="338"/>
    </location>
</feature>
<reference evidence="2" key="1">
    <citation type="submission" date="2021-02" db="EMBL/GenBank/DDBJ databases">
        <authorList>
            <person name="Dougan E. K."/>
            <person name="Rhodes N."/>
            <person name="Thang M."/>
            <person name="Chan C."/>
        </authorList>
    </citation>
    <scope>NUCLEOTIDE SEQUENCE</scope>
</reference>